<sequence length="422" mass="49160">MAPRQLILSKSHKHLTLLFKYMRFHVLSVPHTIVNKDYLSCAFTQNVGMFCKMFKSVGHKLFYYGHKRSLVECDEHITIMDDEILHKCYGNYDFKNDFFKFTHNDQASQIFNKRCIYEIKKRKEKNDFILCFWGNGHQPIADQFPDCIIVEPSIGYGVNAVFAPHKVFVSYSFMHFVYGANDQNEGKWNDCVIPNYFDVKDFEYKEVKENYMLFIGRLAKDKGIDICIQLAQKLNVKLVLAGPGDLKMLGYTKKNLPEQVSHIGFADVEKRKELLANAKCLLLPTLYLEPFGCVIIEALLSGTPVITTDWGAFPEINLHGITGYRCRNFEQFSWAVTNIHNIKSSVCRDWAVANFSMERVKNMYEEYFEMLSNLYNKKGFYEDNPFRSKLDWLYKKYPARKKGKKKVKINEEPLLLAGELSL</sequence>
<dbReference type="PANTHER" id="PTHR12526">
    <property type="entry name" value="GLYCOSYLTRANSFERASE"/>
    <property type="match status" value="1"/>
</dbReference>
<accession>A0A3G4ZZT4</accession>
<keyword evidence="2" id="KW-0808">Transferase</keyword>
<organism evidence="2">
    <name type="scientific">Harvfovirus sp</name>
    <dbReference type="NCBI Taxonomy" id="2487768"/>
    <lineage>
        <taxon>Viruses</taxon>
        <taxon>Varidnaviria</taxon>
        <taxon>Bamfordvirae</taxon>
        <taxon>Nucleocytoviricota</taxon>
        <taxon>Megaviricetes</taxon>
        <taxon>Imitervirales</taxon>
        <taxon>Mimiviridae</taxon>
        <taxon>Klosneuvirinae</taxon>
    </lineage>
</organism>
<reference evidence="2" key="1">
    <citation type="submission" date="2018-10" db="EMBL/GenBank/DDBJ databases">
        <title>Hidden diversity of soil giant viruses.</title>
        <authorList>
            <person name="Schulz F."/>
            <person name="Alteio L."/>
            <person name="Goudeau D."/>
            <person name="Ryan E.M."/>
            <person name="Malmstrom R.R."/>
            <person name="Blanchard J."/>
            <person name="Woyke T."/>
        </authorList>
    </citation>
    <scope>NUCLEOTIDE SEQUENCE</scope>
    <source>
        <strain evidence="2">HAV1</strain>
    </source>
</reference>
<dbReference type="Gene3D" id="3.40.50.2000">
    <property type="entry name" value="Glycogen Phosphorylase B"/>
    <property type="match status" value="1"/>
</dbReference>
<dbReference type="SUPFAM" id="SSF53756">
    <property type="entry name" value="UDP-Glycosyltransferase/glycogen phosphorylase"/>
    <property type="match status" value="1"/>
</dbReference>
<dbReference type="GO" id="GO:0016757">
    <property type="term" value="F:glycosyltransferase activity"/>
    <property type="evidence" value="ECO:0007669"/>
    <property type="project" value="InterPro"/>
</dbReference>
<proteinExistence type="predicted"/>
<evidence type="ECO:0000313" key="2">
    <source>
        <dbReference type="EMBL" id="AYV80380.1"/>
    </source>
</evidence>
<dbReference type="EMBL" id="MK072243">
    <property type="protein sequence ID" value="AYV80380.1"/>
    <property type="molecule type" value="Genomic_DNA"/>
</dbReference>
<dbReference type="InterPro" id="IPR001296">
    <property type="entry name" value="Glyco_trans_1"/>
</dbReference>
<dbReference type="PANTHER" id="PTHR12526:SF630">
    <property type="entry name" value="GLYCOSYLTRANSFERASE"/>
    <property type="match status" value="1"/>
</dbReference>
<feature type="domain" description="Glycosyl transferase family 1" evidence="1">
    <location>
        <begin position="205"/>
        <end position="338"/>
    </location>
</feature>
<dbReference type="Pfam" id="PF00534">
    <property type="entry name" value="Glycos_transf_1"/>
    <property type="match status" value="1"/>
</dbReference>
<name>A0A3G4ZZT4_9VIRU</name>
<gene>
    <name evidence="2" type="ORF">Harvfovirus1_5</name>
</gene>
<evidence type="ECO:0000259" key="1">
    <source>
        <dbReference type="Pfam" id="PF00534"/>
    </source>
</evidence>
<protein>
    <submittedName>
        <fullName evidence="2">Glycosyltransferase</fullName>
    </submittedName>
</protein>